<dbReference type="Proteomes" id="UP000799777">
    <property type="component" value="Unassembled WGS sequence"/>
</dbReference>
<dbReference type="InterPro" id="IPR000719">
    <property type="entry name" value="Prot_kinase_dom"/>
</dbReference>
<dbReference type="PROSITE" id="PS50011">
    <property type="entry name" value="PROTEIN_KINASE_DOM"/>
    <property type="match status" value="1"/>
</dbReference>
<evidence type="ECO:0000313" key="3">
    <source>
        <dbReference type="Proteomes" id="UP000799777"/>
    </source>
</evidence>
<protein>
    <recommendedName>
        <fullName evidence="1">Protein kinase domain-containing protein</fullName>
    </recommendedName>
</protein>
<reference evidence="2" key="1">
    <citation type="journal article" date="2020" name="Stud. Mycol.">
        <title>101 Dothideomycetes genomes: a test case for predicting lifestyles and emergence of pathogens.</title>
        <authorList>
            <person name="Haridas S."/>
            <person name="Albert R."/>
            <person name="Binder M."/>
            <person name="Bloem J."/>
            <person name="Labutti K."/>
            <person name="Salamov A."/>
            <person name="Andreopoulos B."/>
            <person name="Baker S."/>
            <person name="Barry K."/>
            <person name="Bills G."/>
            <person name="Bluhm B."/>
            <person name="Cannon C."/>
            <person name="Castanera R."/>
            <person name="Culley D."/>
            <person name="Daum C."/>
            <person name="Ezra D."/>
            <person name="Gonzalez J."/>
            <person name="Henrissat B."/>
            <person name="Kuo A."/>
            <person name="Liang C."/>
            <person name="Lipzen A."/>
            <person name="Lutzoni F."/>
            <person name="Magnuson J."/>
            <person name="Mondo S."/>
            <person name="Nolan M."/>
            <person name="Ohm R."/>
            <person name="Pangilinan J."/>
            <person name="Park H.-J."/>
            <person name="Ramirez L."/>
            <person name="Alfaro M."/>
            <person name="Sun H."/>
            <person name="Tritt A."/>
            <person name="Yoshinaga Y."/>
            <person name="Zwiers L.-H."/>
            <person name="Turgeon B."/>
            <person name="Goodwin S."/>
            <person name="Spatafora J."/>
            <person name="Crous P."/>
            <person name="Grigoriev I."/>
        </authorList>
    </citation>
    <scope>NUCLEOTIDE SEQUENCE</scope>
    <source>
        <strain evidence="2">CBS 110217</strain>
    </source>
</reference>
<dbReference type="GO" id="GO:0004674">
    <property type="term" value="F:protein serine/threonine kinase activity"/>
    <property type="evidence" value="ECO:0007669"/>
    <property type="project" value="TreeGrafter"/>
</dbReference>
<evidence type="ECO:0000259" key="1">
    <source>
        <dbReference type="PROSITE" id="PS50011"/>
    </source>
</evidence>
<dbReference type="InterPro" id="IPR011009">
    <property type="entry name" value="Kinase-like_dom_sf"/>
</dbReference>
<dbReference type="GO" id="GO:0005524">
    <property type="term" value="F:ATP binding"/>
    <property type="evidence" value="ECO:0007669"/>
    <property type="project" value="InterPro"/>
</dbReference>
<accession>A0A9P4HD65</accession>
<feature type="non-terminal residue" evidence="2">
    <location>
        <position position="1"/>
    </location>
</feature>
<name>A0A9P4HD65_9PLEO</name>
<organism evidence="2 3">
    <name type="scientific">Setomelanomma holmii</name>
    <dbReference type="NCBI Taxonomy" id="210430"/>
    <lineage>
        <taxon>Eukaryota</taxon>
        <taxon>Fungi</taxon>
        <taxon>Dikarya</taxon>
        <taxon>Ascomycota</taxon>
        <taxon>Pezizomycotina</taxon>
        <taxon>Dothideomycetes</taxon>
        <taxon>Pleosporomycetidae</taxon>
        <taxon>Pleosporales</taxon>
        <taxon>Pleosporineae</taxon>
        <taxon>Phaeosphaeriaceae</taxon>
        <taxon>Setomelanomma</taxon>
    </lineage>
</organism>
<dbReference type="GO" id="GO:0044773">
    <property type="term" value="P:mitotic DNA damage checkpoint signaling"/>
    <property type="evidence" value="ECO:0007669"/>
    <property type="project" value="TreeGrafter"/>
</dbReference>
<sequence length="246" mass="28840">YFPLCRVNPAKLYPKAMREYHRFSPRDGEKYYKKHQDFLPIVVEEGDMSLFKEDLITRLTVREINVCELMRTNPHTNVAKYRGAVCRTRMEFDYRGKNLTVLFDTERVYKLVFKKYDCDLWDLVKEREQFDARHCLESLAAGIKHFHALGVVHCDIKPDNIFVDLSGKRPVFVVGDFDSTQMIGAVYNLKGGARGWGRNKRHGHDLVEKDDDWYGFQNVKQWLIRETGARSRDLDGIGRISRDWVG</sequence>
<dbReference type="PANTHER" id="PTHR44167">
    <property type="entry name" value="OVARIAN-SPECIFIC SERINE/THREONINE-PROTEIN KINASE LOK-RELATED"/>
    <property type="match status" value="1"/>
</dbReference>
<dbReference type="OrthoDB" id="3792793at2759"/>
<dbReference type="SUPFAM" id="SSF56112">
    <property type="entry name" value="Protein kinase-like (PK-like)"/>
    <property type="match status" value="1"/>
</dbReference>
<proteinExistence type="predicted"/>
<evidence type="ECO:0000313" key="2">
    <source>
        <dbReference type="EMBL" id="KAF2031445.1"/>
    </source>
</evidence>
<keyword evidence="3" id="KW-1185">Reference proteome</keyword>
<feature type="domain" description="Protein kinase" evidence="1">
    <location>
        <begin position="1"/>
        <end position="246"/>
    </location>
</feature>
<dbReference type="GO" id="GO:0005634">
    <property type="term" value="C:nucleus"/>
    <property type="evidence" value="ECO:0007669"/>
    <property type="project" value="TreeGrafter"/>
</dbReference>
<dbReference type="AlphaFoldDB" id="A0A9P4HD65"/>
<gene>
    <name evidence="2" type="ORF">EK21DRAFT_63237</name>
</gene>
<dbReference type="Gene3D" id="1.10.510.10">
    <property type="entry name" value="Transferase(Phosphotransferase) domain 1"/>
    <property type="match status" value="1"/>
</dbReference>
<dbReference type="PANTHER" id="PTHR44167:SF24">
    <property type="entry name" value="SERINE_THREONINE-PROTEIN KINASE CHK2"/>
    <property type="match status" value="1"/>
</dbReference>
<dbReference type="Pfam" id="PF00069">
    <property type="entry name" value="Pkinase"/>
    <property type="match status" value="1"/>
</dbReference>
<dbReference type="EMBL" id="ML978181">
    <property type="protein sequence ID" value="KAF2031445.1"/>
    <property type="molecule type" value="Genomic_DNA"/>
</dbReference>
<dbReference type="InterPro" id="IPR008271">
    <property type="entry name" value="Ser/Thr_kinase_AS"/>
</dbReference>
<comment type="caution">
    <text evidence="2">The sequence shown here is derived from an EMBL/GenBank/DDBJ whole genome shotgun (WGS) entry which is preliminary data.</text>
</comment>
<dbReference type="PROSITE" id="PS00108">
    <property type="entry name" value="PROTEIN_KINASE_ST"/>
    <property type="match status" value="1"/>
</dbReference>